<protein>
    <recommendedName>
        <fullName evidence="6">UDP-N-acetylglucosamine--peptide N-acetylglucosaminyltransferase SPINDLY</fullName>
    </recommendedName>
</protein>
<reference evidence="4" key="1">
    <citation type="submission" date="2020-07" db="EMBL/GenBank/DDBJ databases">
        <title>Genome sequence and genetic diversity analysis of an under-domesticated orphan crop, white fonio (Digitaria exilis).</title>
        <authorList>
            <person name="Bennetzen J.L."/>
            <person name="Chen S."/>
            <person name="Ma X."/>
            <person name="Wang X."/>
            <person name="Yssel A.E.J."/>
            <person name="Chaluvadi S.R."/>
            <person name="Johnson M."/>
            <person name="Gangashetty P."/>
            <person name="Hamidou F."/>
            <person name="Sanogo M.D."/>
            <person name="Zwaenepoel A."/>
            <person name="Wallace J."/>
            <person name="Van De Peer Y."/>
            <person name="Van Deynze A."/>
        </authorList>
    </citation>
    <scope>NUCLEOTIDE SEQUENCE</scope>
    <source>
        <tissue evidence="4">Leaves</tissue>
    </source>
</reference>
<dbReference type="GO" id="GO:0097363">
    <property type="term" value="F:protein O-acetylglucosaminyltransferase activity"/>
    <property type="evidence" value="ECO:0007669"/>
    <property type="project" value="TreeGrafter"/>
</dbReference>
<dbReference type="GO" id="GO:0006493">
    <property type="term" value="P:protein O-linked glycosylation"/>
    <property type="evidence" value="ECO:0007669"/>
    <property type="project" value="InterPro"/>
</dbReference>
<dbReference type="Proteomes" id="UP000636709">
    <property type="component" value="Unassembled WGS sequence"/>
</dbReference>
<dbReference type="Pfam" id="PF13414">
    <property type="entry name" value="TPR_11"/>
    <property type="match status" value="3"/>
</dbReference>
<sequence>MLSLQHQQQHGGAVAGGGDARHHAPQPVVIGGDWLGFLGRGDLEEPARNAPSPATFLLPPAPLDDRAAQPEPKPKPGQLAGGDSSCKLEGKHEHGLSCVLFDHMKGNYGFKPAHRVAATVFVCTLMICLMKLLIGYLNVVAVDEERHLALAHQNYRSGKYREALEHGNVVYEKNPRRTDNLLLLGAIYYQIRNYDMCIAKNEEALAIDPHFAECYGNMANAWKEKGDIDLAIRYYLTAIQVDAHSNLGNLMKAQGFIQEAYSCYIEALRIDPHFAIAWSNLAGLFMEAGDLDKALMYYKEAVKIKPSFADAYLNQGNVYKALGMSQDAIMCYQRALQARPDYAMAYGNLATIYYEQGQLDMAIRCYNQAIVCDPQFVEAYNNMGNALKDAGRVEEAINCYRVCFLALSSSCFHVALIGNYADAITCYTEVLRIDPTAADALVNQGNTFKEIGRVNEAIQDYVQAANIRPNMAEAHANLASAYKDRCLTLSACGHVETAIVSYKQALRLRPDFPEATCNLPAYLAVSKQK</sequence>
<keyword evidence="1" id="KW-0802">TPR repeat</keyword>
<dbReference type="EMBL" id="JACEFO010002465">
    <property type="protein sequence ID" value="KAF8659256.1"/>
    <property type="molecule type" value="Genomic_DNA"/>
</dbReference>
<evidence type="ECO:0008006" key="6">
    <source>
        <dbReference type="Google" id="ProtNLM"/>
    </source>
</evidence>
<evidence type="ECO:0000313" key="4">
    <source>
        <dbReference type="EMBL" id="KAF8659256.1"/>
    </source>
</evidence>
<accession>A0A835AD86</accession>
<dbReference type="InterPro" id="IPR037919">
    <property type="entry name" value="OGT"/>
</dbReference>
<keyword evidence="3" id="KW-0812">Transmembrane</keyword>
<feature type="repeat" description="TPR" evidence="1">
    <location>
        <begin position="438"/>
        <end position="471"/>
    </location>
</feature>
<feature type="compositionally biased region" description="Basic and acidic residues" evidence="2">
    <location>
        <begin position="63"/>
        <end position="74"/>
    </location>
</feature>
<dbReference type="OrthoDB" id="421121at2759"/>
<dbReference type="SUPFAM" id="SSF81901">
    <property type="entry name" value="HCP-like"/>
    <property type="match status" value="1"/>
</dbReference>
<evidence type="ECO:0000256" key="1">
    <source>
        <dbReference type="PROSITE-ProRule" id="PRU00339"/>
    </source>
</evidence>
<dbReference type="FunFam" id="1.25.40.10:FF:000181">
    <property type="entry name" value="probable UDP-N-acetylglucosamine--peptide N-acetylglucosaminyltransferase SEC"/>
    <property type="match status" value="1"/>
</dbReference>
<feature type="repeat" description="TPR" evidence="1">
    <location>
        <begin position="275"/>
        <end position="308"/>
    </location>
</feature>
<feature type="repeat" description="TPR" evidence="1">
    <location>
        <begin position="178"/>
        <end position="211"/>
    </location>
</feature>
<comment type="caution">
    <text evidence="4">The sequence shown here is derived from an EMBL/GenBank/DDBJ whole genome shotgun (WGS) entry which is preliminary data.</text>
</comment>
<dbReference type="InterPro" id="IPR011990">
    <property type="entry name" value="TPR-like_helical_dom_sf"/>
</dbReference>
<proteinExistence type="predicted"/>
<evidence type="ECO:0000256" key="3">
    <source>
        <dbReference type="SAM" id="Phobius"/>
    </source>
</evidence>
<evidence type="ECO:0000256" key="2">
    <source>
        <dbReference type="SAM" id="MobiDB-lite"/>
    </source>
</evidence>
<keyword evidence="5" id="KW-1185">Reference proteome</keyword>
<dbReference type="PROSITE" id="PS50005">
    <property type="entry name" value="TPR"/>
    <property type="match status" value="6"/>
</dbReference>
<dbReference type="SMART" id="SM00028">
    <property type="entry name" value="TPR"/>
    <property type="match status" value="10"/>
</dbReference>
<name>A0A835AD86_9POAL</name>
<dbReference type="SUPFAM" id="SSF48452">
    <property type="entry name" value="TPR-like"/>
    <property type="match status" value="1"/>
</dbReference>
<dbReference type="PROSITE" id="PS50293">
    <property type="entry name" value="TPR_REGION"/>
    <property type="match status" value="3"/>
</dbReference>
<feature type="repeat" description="TPR" evidence="1">
    <location>
        <begin position="241"/>
        <end position="274"/>
    </location>
</feature>
<dbReference type="Pfam" id="PF13181">
    <property type="entry name" value="TPR_8"/>
    <property type="match status" value="1"/>
</dbReference>
<feature type="region of interest" description="Disordered" evidence="2">
    <location>
        <begin position="47"/>
        <end position="86"/>
    </location>
</feature>
<feature type="compositionally biased region" description="Low complexity" evidence="2">
    <location>
        <begin position="1"/>
        <end position="12"/>
    </location>
</feature>
<dbReference type="PANTHER" id="PTHR44366:SF1">
    <property type="entry name" value="UDP-N-ACETYLGLUCOSAMINE--PEPTIDE N-ACETYLGLUCOSAMINYLTRANSFERASE 110 KDA SUBUNIT"/>
    <property type="match status" value="1"/>
</dbReference>
<feature type="repeat" description="TPR" evidence="1">
    <location>
        <begin position="343"/>
        <end position="376"/>
    </location>
</feature>
<gene>
    <name evidence="4" type="ORF">HU200_058632</name>
</gene>
<evidence type="ECO:0000313" key="5">
    <source>
        <dbReference type="Proteomes" id="UP000636709"/>
    </source>
</evidence>
<feature type="repeat" description="TPR" evidence="1">
    <location>
        <begin position="309"/>
        <end position="342"/>
    </location>
</feature>
<organism evidence="4 5">
    <name type="scientific">Digitaria exilis</name>
    <dbReference type="NCBI Taxonomy" id="1010633"/>
    <lineage>
        <taxon>Eukaryota</taxon>
        <taxon>Viridiplantae</taxon>
        <taxon>Streptophyta</taxon>
        <taxon>Embryophyta</taxon>
        <taxon>Tracheophyta</taxon>
        <taxon>Spermatophyta</taxon>
        <taxon>Magnoliopsida</taxon>
        <taxon>Liliopsida</taxon>
        <taxon>Poales</taxon>
        <taxon>Poaceae</taxon>
        <taxon>PACMAD clade</taxon>
        <taxon>Panicoideae</taxon>
        <taxon>Panicodae</taxon>
        <taxon>Paniceae</taxon>
        <taxon>Anthephorinae</taxon>
        <taxon>Digitaria</taxon>
    </lineage>
</organism>
<dbReference type="PANTHER" id="PTHR44366">
    <property type="entry name" value="UDP-N-ACETYLGLUCOSAMINE--PEPTIDE N-ACETYLGLUCOSAMINYLTRANSFERASE 110 KDA SUBUNIT"/>
    <property type="match status" value="1"/>
</dbReference>
<feature type="transmembrane region" description="Helical" evidence="3">
    <location>
        <begin position="116"/>
        <end position="137"/>
    </location>
</feature>
<keyword evidence="3" id="KW-1133">Transmembrane helix</keyword>
<dbReference type="InterPro" id="IPR019734">
    <property type="entry name" value="TPR_rpt"/>
</dbReference>
<dbReference type="Gene3D" id="1.25.40.10">
    <property type="entry name" value="Tetratricopeptide repeat domain"/>
    <property type="match status" value="7"/>
</dbReference>
<dbReference type="AlphaFoldDB" id="A0A835AD86"/>
<keyword evidence="3" id="KW-0472">Membrane</keyword>
<feature type="region of interest" description="Disordered" evidence="2">
    <location>
        <begin position="1"/>
        <end position="25"/>
    </location>
</feature>